<sequence>MRFQMNKTKLKELMKIDLLNINPMLTGQIRQKTKPADNKSIYKKIIRQYIMSAVMMIVIYGLMFGLIFDYSKAPKAYDLFVFYLVILGTLQNFISVFNLFYENKDSLKMSYFPISQKEMFISKTFLTMLSSLTVLSPILLLSIKFFIDFKFNIFLAILYGILNFVVLFVFTIILNIVVAELLVRTSALYKFNTQIMVGLNIFIQVVAIVFVIFIQNSKIMKNATGLGPISGLLHNPVSAIIFIAILAVVEVILGKAILEFASKNLYEHMSDIQNRKNSIRRTKVDKEPSNIGKEMFKYNKMLLSDATTITSCILFPVMFPIIMTFTNVTNMRSDIGTSISDVQSLAVALSISFMYSVFIGLFPMNLQSIIVSLDGQNHDYLMSLPMSKKTYLNEKVKFSFIIMGVFSALAILGFSLFFRVKIHFIILAIVLNLISIFVFCRFKVAGDYKHKYVNWSSISDIMNRQSKFAYVIKMMGLTFLTIAIFSAVMFSIQSVPIKWILMGISIPWALIVIGIELYNQFGFWRKIK</sequence>
<reference evidence="2 3" key="1">
    <citation type="journal article" date="2008" name="DNA Res.">
        <title>Complete genome sequence of Finegoldia magna, an anaerobic opportunistic pathogen.</title>
        <authorList>
            <person name="Goto T."/>
            <person name="Yamashita A."/>
            <person name="Hirakawa H."/>
            <person name="Matsutani M."/>
            <person name="Todo K."/>
            <person name="Ohshima K."/>
            <person name="Toh H."/>
            <person name="Miyamoto K."/>
            <person name="Kuhara S."/>
            <person name="Hattori M."/>
            <person name="Shimizu T."/>
            <person name="Akimoto S."/>
        </authorList>
    </citation>
    <scope>NUCLEOTIDE SEQUENCE [LARGE SCALE GENOMIC DNA]</scope>
    <source>
        <strain evidence="3">ATCC 29328 / DSM 20472 / WAL 2508</strain>
    </source>
</reference>
<keyword evidence="1" id="KW-0472">Membrane</keyword>
<name>B0S2Y6_FINM2</name>
<evidence type="ECO:0000313" key="3">
    <source>
        <dbReference type="Proteomes" id="UP000001319"/>
    </source>
</evidence>
<evidence type="ECO:0000256" key="1">
    <source>
        <dbReference type="SAM" id="Phobius"/>
    </source>
</evidence>
<gene>
    <name evidence="2" type="ordered locus">FMG_1308</name>
</gene>
<dbReference type="eggNOG" id="ENOG502ZAPV">
    <property type="taxonomic scope" value="Bacteria"/>
</dbReference>
<dbReference type="STRING" id="334413.FMG_1308"/>
<dbReference type="EMBL" id="AP008971">
    <property type="protein sequence ID" value="BAG08726.1"/>
    <property type="molecule type" value="Genomic_DNA"/>
</dbReference>
<dbReference type="KEGG" id="fma:FMG_1308"/>
<organism evidence="2 3">
    <name type="scientific">Finegoldia magna (strain ATCC 29328 / DSM 20472 / WAL 2508)</name>
    <name type="common">Peptostreptococcus magnus</name>
    <dbReference type="NCBI Taxonomy" id="334413"/>
    <lineage>
        <taxon>Bacteria</taxon>
        <taxon>Bacillati</taxon>
        <taxon>Bacillota</taxon>
        <taxon>Tissierellia</taxon>
        <taxon>Tissierellales</taxon>
        <taxon>Peptoniphilaceae</taxon>
        <taxon>Finegoldia</taxon>
    </lineage>
</organism>
<feature type="transmembrane region" description="Helical" evidence="1">
    <location>
        <begin position="499"/>
        <end position="518"/>
    </location>
</feature>
<keyword evidence="3" id="KW-1185">Reference proteome</keyword>
<feature type="transmembrane region" description="Helical" evidence="1">
    <location>
        <begin position="80"/>
        <end position="101"/>
    </location>
</feature>
<evidence type="ECO:0000313" key="2">
    <source>
        <dbReference type="EMBL" id="BAG08726.1"/>
    </source>
</evidence>
<feature type="transmembrane region" description="Helical" evidence="1">
    <location>
        <begin position="302"/>
        <end position="322"/>
    </location>
</feature>
<feature type="transmembrane region" description="Helical" evidence="1">
    <location>
        <begin position="470"/>
        <end position="493"/>
    </location>
</feature>
<keyword evidence="1" id="KW-0812">Transmembrane</keyword>
<accession>B0S2Y6</accession>
<feature type="transmembrane region" description="Helical" evidence="1">
    <location>
        <begin position="153"/>
        <end position="183"/>
    </location>
</feature>
<feature type="transmembrane region" description="Helical" evidence="1">
    <location>
        <begin position="195"/>
        <end position="217"/>
    </location>
</feature>
<dbReference type="HOGENOM" id="CLU_020248_0_0_9"/>
<dbReference type="Proteomes" id="UP000001319">
    <property type="component" value="Chromosome"/>
</dbReference>
<feature type="transmembrane region" description="Helical" evidence="1">
    <location>
        <begin position="237"/>
        <end position="258"/>
    </location>
</feature>
<protein>
    <submittedName>
        <fullName evidence="2">Antibiotic ABC transporter permease protein</fullName>
    </submittedName>
</protein>
<feature type="transmembrane region" description="Helical" evidence="1">
    <location>
        <begin position="398"/>
        <end position="418"/>
    </location>
</feature>
<feature type="transmembrane region" description="Helical" evidence="1">
    <location>
        <begin position="49"/>
        <end position="68"/>
    </location>
</feature>
<proteinExistence type="predicted"/>
<feature type="transmembrane region" description="Helical" evidence="1">
    <location>
        <begin position="424"/>
        <end position="442"/>
    </location>
</feature>
<dbReference type="AlphaFoldDB" id="B0S2Y6"/>
<keyword evidence="1" id="KW-1133">Transmembrane helix</keyword>
<feature type="transmembrane region" description="Helical" evidence="1">
    <location>
        <begin position="125"/>
        <end position="147"/>
    </location>
</feature>
<feature type="transmembrane region" description="Helical" evidence="1">
    <location>
        <begin position="342"/>
        <end position="362"/>
    </location>
</feature>